<evidence type="ECO:0008006" key="3">
    <source>
        <dbReference type="Google" id="ProtNLM"/>
    </source>
</evidence>
<comment type="caution">
    <text evidence="1">The sequence shown here is derived from an EMBL/GenBank/DDBJ whole genome shotgun (WGS) entry which is preliminary data.</text>
</comment>
<dbReference type="Pfam" id="PF11625">
    <property type="entry name" value="DUF3253"/>
    <property type="match status" value="1"/>
</dbReference>
<keyword evidence="2" id="KW-1185">Reference proteome</keyword>
<dbReference type="Pfam" id="PF10013">
    <property type="entry name" value="DUF2256"/>
    <property type="match status" value="1"/>
</dbReference>
<dbReference type="PANTHER" id="PTHR37463">
    <property type="entry name" value="GSL3115 PROTEIN"/>
    <property type="match status" value="1"/>
</dbReference>
<dbReference type="InterPro" id="IPR036390">
    <property type="entry name" value="WH_DNA-bd_sf"/>
</dbReference>
<accession>A0ABS1CL56</accession>
<proteinExistence type="predicted"/>
<sequence length="127" mass="14596">MRVERICTVCGRSISWRRKWARDWESVKYCSDACRKRGVSQRDRHIEEVILGLLDTRAADASICPSEAARKLADGDDWRQQMEPVRMAARRLQRAGRIDITQQGRPVDPDTAKGPIRLRLRPVGVQL</sequence>
<evidence type="ECO:0000313" key="1">
    <source>
        <dbReference type="EMBL" id="MBK1632662.1"/>
    </source>
</evidence>
<reference evidence="1 2" key="1">
    <citation type="journal article" date="2020" name="Microorganisms">
        <title>Osmotic Adaptation and Compatible Solute Biosynthesis of Phototrophic Bacteria as Revealed from Genome Analyses.</title>
        <authorList>
            <person name="Imhoff J.F."/>
            <person name="Rahn T."/>
            <person name="Kunzel S."/>
            <person name="Keller A."/>
            <person name="Neulinger S.C."/>
        </authorList>
    </citation>
    <scope>NUCLEOTIDE SEQUENCE [LARGE SCALE GENOMIC DNA]</scope>
    <source>
        <strain evidence="1 2">DSM 6210</strain>
    </source>
</reference>
<name>A0ABS1CL56_9GAMM</name>
<gene>
    <name evidence="1" type="ORF">CKO31_18320</name>
</gene>
<dbReference type="PANTHER" id="PTHR37463:SF1">
    <property type="entry name" value="DUF2256 DOMAIN-CONTAINING PROTEIN"/>
    <property type="match status" value="1"/>
</dbReference>
<evidence type="ECO:0000313" key="2">
    <source>
        <dbReference type="Proteomes" id="UP000748752"/>
    </source>
</evidence>
<dbReference type="Gene3D" id="1.10.10.10">
    <property type="entry name" value="Winged helix-like DNA-binding domain superfamily/Winged helix DNA-binding domain"/>
    <property type="match status" value="1"/>
</dbReference>
<dbReference type="Proteomes" id="UP000748752">
    <property type="component" value="Unassembled WGS sequence"/>
</dbReference>
<organism evidence="1 2">
    <name type="scientific">Thiohalocapsa halophila</name>
    <dbReference type="NCBI Taxonomy" id="69359"/>
    <lineage>
        <taxon>Bacteria</taxon>
        <taxon>Pseudomonadati</taxon>
        <taxon>Pseudomonadota</taxon>
        <taxon>Gammaproteobacteria</taxon>
        <taxon>Chromatiales</taxon>
        <taxon>Chromatiaceae</taxon>
        <taxon>Thiohalocapsa</taxon>
    </lineage>
</organism>
<dbReference type="SUPFAM" id="SSF46785">
    <property type="entry name" value="Winged helix' DNA-binding domain"/>
    <property type="match status" value="1"/>
</dbReference>
<dbReference type="RefSeq" id="WP_200240416.1">
    <property type="nucleotide sequence ID" value="NZ_NRRV01000054.1"/>
</dbReference>
<dbReference type="InterPro" id="IPR036388">
    <property type="entry name" value="WH-like_DNA-bd_sf"/>
</dbReference>
<dbReference type="InterPro" id="IPR021660">
    <property type="entry name" value="DUF3253"/>
</dbReference>
<protein>
    <recommendedName>
        <fullName evidence="3">DUF2256 and DUF3253 domain-containing protein</fullName>
    </recommendedName>
</protein>
<dbReference type="EMBL" id="NRRV01000054">
    <property type="protein sequence ID" value="MBK1632662.1"/>
    <property type="molecule type" value="Genomic_DNA"/>
</dbReference>
<dbReference type="InterPro" id="IPR017136">
    <property type="entry name" value="UCP037205"/>
</dbReference>